<gene>
    <name evidence="10" type="primary">flgA</name>
    <name evidence="9" type="ORF">Lbir_0319</name>
    <name evidence="10" type="ORF">NCTC12437_01697</name>
</gene>
<name>A0A378IAU7_9GAMM</name>
<dbReference type="STRING" id="28083.Lbir_0319"/>
<comment type="similarity">
    <text evidence="2 7">Belongs to the FlgA family.</text>
</comment>
<organism evidence="10 12">
    <name type="scientific">Legionella birminghamensis</name>
    <dbReference type="NCBI Taxonomy" id="28083"/>
    <lineage>
        <taxon>Bacteria</taxon>
        <taxon>Pseudomonadati</taxon>
        <taxon>Pseudomonadota</taxon>
        <taxon>Gammaproteobacteria</taxon>
        <taxon>Legionellales</taxon>
        <taxon>Legionellaceae</taxon>
        <taxon>Legionella</taxon>
    </lineage>
</organism>
<evidence type="ECO:0000259" key="8">
    <source>
        <dbReference type="SMART" id="SM00858"/>
    </source>
</evidence>
<evidence type="ECO:0000256" key="7">
    <source>
        <dbReference type="RuleBase" id="RU362063"/>
    </source>
</evidence>
<keyword evidence="10" id="KW-0966">Cell projection</keyword>
<comment type="subcellular location">
    <subcellularLocation>
        <location evidence="1 7">Periplasm</location>
    </subcellularLocation>
</comment>
<evidence type="ECO:0000256" key="2">
    <source>
        <dbReference type="ARBA" id="ARBA00010474"/>
    </source>
</evidence>
<evidence type="ECO:0000313" key="11">
    <source>
        <dbReference type="Proteomes" id="UP000054735"/>
    </source>
</evidence>
<dbReference type="EMBL" id="UGNW01000001">
    <property type="protein sequence ID" value="STX31922.1"/>
    <property type="molecule type" value="Genomic_DNA"/>
</dbReference>
<dbReference type="Gene3D" id="2.30.30.760">
    <property type="match status" value="1"/>
</dbReference>
<evidence type="ECO:0000256" key="5">
    <source>
        <dbReference type="ARBA" id="ARBA00022764"/>
    </source>
</evidence>
<evidence type="ECO:0000313" key="10">
    <source>
        <dbReference type="EMBL" id="STX31922.1"/>
    </source>
</evidence>
<dbReference type="Pfam" id="PF13144">
    <property type="entry name" value="ChapFlgA"/>
    <property type="match status" value="1"/>
</dbReference>
<dbReference type="Proteomes" id="UP000054735">
    <property type="component" value="Unassembled WGS sequence"/>
</dbReference>
<accession>A0A378IAU7</accession>
<dbReference type="Proteomes" id="UP000255066">
    <property type="component" value="Unassembled WGS sequence"/>
</dbReference>
<dbReference type="Gene3D" id="3.90.1210.10">
    <property type="entry name" value="Antifreeze-like/N-acetylneuraminic acid synthase C-terminal domain"/>
    <property type="match status" value="1"/>
</dbReference>
<protein>
    <recommendedName>
        <fullName evidence="3 7">Flagella basal body P-ring formation protein FlgA</fullName>
    </recommendedName>
</protein>
<dbReference type="PANTHER" id="PTHR36307">
    <property type="entry name" value="FLAGELLA BASAL BODY P-RING FORMATION PROTEIN FLGA"/>
    <property type="match status" value="1"/>
</dbReference>
<keyword evidence="10" id="KW-0969">Cilium</keyword>
<sequence length="234" mass="26625">MIYRLLLVFICLFFPLTNYAEEQSLDLLSQKVESFVKKELQNRQYHNISISAENIDQRLHLQKCPSKYLETFNPYPNMATQHTTVGIRCKAPENHWTLYVPVKITILKEVLVSTHALSKGDVLTNKDLRLQKQNINYLSTDYLDNMDQAVGLVIKKNLREGQLINHSQLQKPCLVHKGEQIVIQAVNGNIKIAMAAVALADGALNETIKVRNLTSKRIVDAQVVDVRKVEVMTS</sequence>
<keyword evidence="10" id="KW-0282">Flagellum</keyword>
<dbReference type="InterPro" id="IPR017585">
    <property type="entry name" value="SAF_FlgA"/>
</dbReference>
<dbReference type="SMART" id="SM00858">
    <property type="entry name" value="SAF"/>
    <property type="match status" value="1"/>
</dbReference>
<dbReference type="InterPro" id="IPR039246">
    <property type="entry name" value="Flagellar_FlgA"/>
</dbReference>
<dbReference type="NCBIfam" id="TIGR03170">
    <property type="entry name" value="flgA_cterm"/>
    <property type="match status" value="1"/>
</dbReference>
<dbReference type="GO" id="GO:0042597">
    <property type="term" value="C:periplasmic space"/>
    <property type="evidence" value="ECO:0007669"/>
    <property type="project" value="UniProtKB-SubCell"/>
</dbReference>
<dbReference type="AlphaFoldDB" id="A0A378IAU7"/>
<dbReference type="OrthoDB" id="1669037at2"/>
<evidence type="ECO:0000313" key="12">
    <source>
        <dbReference type="Proteomes" id="UP000255066"/>
    </source>
</evidence>
<keyword evidence="5 7" id="KW-0574">Periplasm</keyword>
<dbReference type="InterPro" id="IPR013974">
    <property type="entry name" value="SAF"/>
</dbReference>
<comment type="function">
    <text evidence="6 7">Involved in the assembly process of the P-ring formation. It may associate with FlgF on the rod constituting a structure essential for the P-ring assembly or may act as a modulator protein for the P-ring assembly.</text>
</comment>
<evidence type="ECO:0000256" key="6">
    <source>
        <dbReference type="ARBA" id="ARBA00025643"/>
    </source>
</evidence>
<keyword evidence="7" id="KW-1005">Bacterial flagellum biogenesis</keyword>
<dbReference type="CDD" id="cd11614">
    <property type="entry name" value="SAF_CpaB_FlgA_like"/>
    <property type="match status" value="1"/>
</dbReference>
<evidence type="ECO:0000313" key="9">
    <source>
        <dbReference type="EMBL" id="KTC75599.1"/>
    </source>
</evidence>
<dbReference type="InterPro" id="IPR041231">
    <property type="entry name" value="FlgA_N"/>
</dbReference>
<dbReference type="GO" id="GO:0044780">
    <property type="term" value="P:bacterial-type flagellum assembly"/>
    <property type="evidence" value="ECO:0007669"/>
    <property type="project" value="InterPro"/>
</dbReference>
<dbReference type="Pfam" id="PF17656">
    <property type="entry name" value="ChapFlgA_N"/>
    <property type="match status" value="1"/>
</dbReference>
<reference evidence="9 11" key="1">
    <citation type="submission" date="2015-11" db="EMBL/GenBank/DDBJ databases">
        <title>Genomic analysis of 38 Legionella species identifies large and diverse effector repertoires.</title>
        <authorList>
            <person name="Burstein D."/>
            <person name="Amaro F."/>
            <person name="Zusman T."/>
            <person name="Lifshitz Z."/>
            <person name="Cohen O."/>
            <person name="Gilbert J.A."/>
            <person name="Pupko T."/>
            <person name="Shuman H.A."/>
            <person name="Segal G."/>
        </authorList>
    </citation>
    <scope>NUCLEOTIDE SEQUENCE [LARGE SCALE GENOMIC DNA]</scope>
    <source>
        <strain evidence="9 11">CDC#1407-AL-14</strain>
    </source>
</reference>
<evidence type="ECO:0000256" key="1">
    <source>
        <dbReference type="ARBA" id="ARBA00004418"/>
    </source>
</evidence>
<keyword evidence="4" id="KW-0732">Signal</keyword>
<keyword evidence="11" id="KW-1185">Reference proteome</keyword>
<feature type="domain" description="SAF" evidence="8">
    <location>
        <begin position="108"/>
        <end position="170"/>
    </location>
</feature>
<proteinExistence type="inferred from homology"/>
<reference evidence="10 12" key="2">
    <citation type="submission" date="2018-06" db="EMBL/GenBank/DDBJ databases">
        <authorList>
            <consortium name="Pathogen Informatics"/>
            <person name="Doyle S."/>
        </authorList>
    </citation>
    <scope>NUCLEOTIDE SEQUENCE [LARGE SCALE GENOMIC DNA]</scope>
    <source>
        <strain evidence="10 12">NCTC12437</strain>
    </source>
</reference>
<dbReference type="PANTHER" id="PTHR36307:SF1">
    <property type="entry name" value="FLAGELLA BASAL BODY P-RING FORMATION PROTEIN FLGA"/>
    <property type="match status" value="1"/>
</dbReference>
<evidence type="ECO:0000256" key="4">
    <source>
        <dbReference type="ARBA" id="ARBA00022729"/>
    </source>
</evidence>
<dbReference type="RefSeq" id="WP_058522439.1">
    <property type="nucleotide sequence ID" value="NZ_CAAAHV010000006.1"/>
</dbReference>
<evidence type="ECO:0000256" key="3">
    <source>
        <dbReference type="ARBA" id="ARBA00014754"/>
    </source>
</evidence>
<dbReference type="EMBL" id="LNXT01000003">
    <property type="protein sequence ID" value="KTC75599.1"/>
    <property type="molecule type" value="Genomic_DNA"/>
</dbReference>